<dbReference type="EMBL" id="JBHSUA010000007">
    <property type="protein sequence ID" value="MFC6395780.1"/>
    <property type="molecule type" value="Genomic_DNA"/>
</dbReference>
<keyword evidence="3" id="KW-1185">Reference proteome</keyword>
<keyword evidence="1" id="KW-0704">Schiff base</keyword>
<sequence length="228" mass="24345">MSNTTVAPGQPVPIRIFVDSAVRAEAEPWLATGIAHGLTTNPTLLKRAGLRLSDIAEVAQWAGAEGREVCFQLWGETVEEQYAAAMRLREICEHATMKVPVTPVGATVIQRLHAQGVPVLMTAVYSATQVTIASAMGVRYLAPYFNRMQLAGRDALEQIRAMTSAVPQDGLGPLVMAASVKSADQVMQLVGAGVRVFTLPPAVIAELFDDELTTRAVADFAADMADVL</sequence>
<evidence type="ECO:0000313" key="3">
    <source>
        <dbReference type="Proteomes" id="UP001596266"/>
    </source>
</evidence>
<dbReference type="PANTHER" id="PTHR10683:SF40">
    <property type="entry name" value="FRUCTOSE-6-PHOSPHATE ALDOLASE 1-RELATED"/>
    <property type="match status" value="1"/>
</dbReference>
<evidence type="ECO:0000256" key="1">
    <source>
        <dbReference type="ARBA" id="ARBA00023270"/>
    </source>
</evidence>
<reference evidence="3" key="1">
    <citation type="journal article" date="2019" name="Int. J. Syst. Evol. Microbiol.">
        <title>The Global Catalogue of Microorganisms (GCM) 10K type strain sequencing project: providing services to taxonomists for standard genome sequencing and annotation.</title>
        <authorList>
            <consortium name="The Broad Institute Genomics Platform"/>
            <consortium name="The Broad Institute Genome Sequencing Center for Infectious Disease"/>
            <person name="Wu L."/>
            <person name="Ma J."/>
        </authorList>
    </citation>
    <scope>NUCLEOTIDE SEQUENCE [LARGE SCALE GENOMIC DNA]</scope>
    <source>
        <strain evidence="3">CGMCC 1.15277</strain>
    </source>
</reference>
<name>A0ABW1WXE8_9ACTN</name>
<protein>
    <submittedName>
        <fullName evidence="2">Transaldolase family protein</fullName>
    </submittedName>
</protein>
<dbReference type="InterPro" id="IPR001585">
    <property type="entry name" value="TAL/FSA"/>
</dbReference>
<dbReference type="RefSeq" id="WP_343884479.1">
    <property type="nucleotide sequence ID" value="NZ_BAAAKI010000002.1"/>
</dbReference>
<dbReference type="Proteomes" id="UP001596266">
    <property type="component" value="Unassembled WGS sequence"/>
</dbReference>
<proteinExistence type="predicted"/>
<accession>A0ABW1WXE8</accession>
<organism evidence="2 3">
    <name type="scientific">Luteococcus sanguinis</name>
    <dbReference type="NCBI Taxonomy" id="174038"/>
    <lineage>
        <taxon>Bacteria</taxon>
        <taxon>Bacillati</taxon>
        <taxon>Actinomycetota</taxon>
        <taxon>Actinomycetes</taxon>
        <taxon>Propionibacteriales</taxon>
        <taxon>Propionibacteriaceae</taxon>
        <taxon>Luteococcus</taxon>
    </lineage>
</organism>
<comment type="caution">
    <text evidence="2">The sequence shown here is derived from an EMBL/GenBank/DDBJ whole genome shotgun (WGS) entry which is preliminary data.</text>
</comment>
<dbReference type="InterPro" id="IPR013785">
    <property type="entry name" value="Aldolase_TIM"/>
</dbReference>
<evidence type="ECO:0000313" key="2">
    <source>
        <dbReference type="EMBL" id="MFC6395780.1"/>
    </source>
</evidence>
<dbReference type="Pfam" id="PF00923">
    <property type="entry name" value="TAL_FSA"/>
    <property type="match status" value="1"/>
</dbReference>
<dbReference type="SUPFAM" id="SSF51569">
    <property type="entry name" value="Aldolase"/>
    <property type="match status" value="1"/>
</dbReference>
<dbReference type="PANTHER" id="PTHR10683">
    <property type="entry name" value="TRANSALDOLASE"/>
    <property type="match status" value="1"/>
</dbReference>
<dbReference type="Gene3D" id="3.20.20.70">
    <property type="entry name" value="Aldolase class I"/>
    <property type="match status" value="1"/>
</dbReference>
<gene>
    <name evidence="2" type="ORF">ACFP57_02050</name>
</gene>